<proteinExistence type="predicted"/>
<feature type="region of interest" description="Disordered" evidence="1">
    <location>
        <begin position="1"/>
        <end position="32"/>
    </location>
</feature>
<evidence type="ECO:0000256" key="1">
    <source>
        <dbReference type="SAM" id="MobiDB-lite"/>
    </source>
</evidence>
<sequence>MVKHEKPQEGDFEVESSMSLEHQSTTPSDSAASCNAVRIMTHEEFTTRHPHPPSPVYVKIDRQTEPAIDRHRETATDRQHPAPIDR</sequence>
<feature type="compositionally biased region" description="Polar residues" evidence="1">
    <location>
        <begin position="16"/>
        <end position="32"/>
    </location>
</feature>
<gene>
    <name evidence="2" type="ORF">DY000_02014959</name>
</gene>
<evidence type="ECO:0000313" key="3">
    <source>
        <dbReference type="Proteomes" id="UP000266723"/>
    </source>
</evidence>
<keyword evidence="3" id="KW-1185">Reference proteome</keyword>
<name>A0ABQ7D402_BRACR</name>
<evidence type="ECO:0000313" key="2">
    <source>
        <dbReference type="EMBL" id="KAF3566208.1"/>
    </source>
</evidence>
<accession>A0ABQ7D402</accession>
<dbReference type="Proteomes" id="UP000266723">
    <property type="component" value="Unassembled WGS sequence"/>
</dbReference>
<dbReference type="EMBL" id="QGKV02000759">
    <property type="protein sequence ID" value="KAF3566208.1"/>
    <property type="molecule type" value="Genomic_DNA"/>
</dbReference>
<organism evidence="2 3">
    <name type="scientific">Brassica cretica</name>
    <name type="common">Mustard</name>
    <dbReference type="NCBI Taxonomy" id="69181"/>
    <lineage>
        <taxon>Eukaryota</taxon>
        <taxon>Viridiplantae</taxon>
        <taxon>Streptophyta</taxon>
        <taxon>Embryophyta</taxon>
        <taxon>Tracheophyta</taxon>
        <taxon>Spermatophyta</taxon>
        <taxon>Magnoliopsida</taxon>
        <taxon>eudicotyledons</taxon>
        <taxon>Gunneridae</taxon>
        <taxon>Pentapetalae</taxon>
        <taxon>rosids</taxon>
        <taxon>malvids</taxon>
        <taxon>Brassicales</taxon>
        <taxon>Brassicaceae</taxon>
        <taxon>Brassiceae</taxon>
        <taxon>Brassica</taxon>
    </lineage>
</organism>
<reference evidence="2 3" key="1">
    <citation type="journal article" date="2020" name="BMC Genomics">
        <title>Intraspecific diversification of the crop wild relative Brassica cretica Lam. using demographic model selection.</title>
        <authorList>
            <person name="Kioukis A."/>
            <person name="Michalopoulou V.A."/>
            <person name="Briers L."/>
            <person name="Pirintsos S."/>
            <person name="Studholme D.J."/>
            <person name="Pavlidis P."/>
            <person name="Sarris P.F."/>
        </authorList>
    </citation>
    <scope>NUCLEOTIDE SEQUENCE [LARGE SCALE GENOMIC DNA]</scope>
    <source>
        <strain evidence="3">cv. PFS-1207/04</strain>
    </source>
</reference>
<protein>
    <submittedName>
        <fullName evidence="2">Uncharacterized protein</fullName>
    </submittedName>
</protein>
<feature type="region of interest" description="Disordered" evidence="1">
    <location>
        <begin position="64"/>
        <end position="86"/>
    </location>
</feature>
<comment type="caution">
    <text evidence="2">The sequence shown here is derived from an EMBL/GenBank/DDBJ whole genome shotgun (WGS) entry which is preliminary data.</text>
</comment>